<dbReference type="Pfam" id="PF13692">
    <property type="entry name" value="Glyco_trans_1_4"/>
    <property type="match status" value="1"/>
</dbReference>
<evidence type="ECO:0000256" key="1">
    <source>
        <dbReference type="SAM" id="MobiDB-lite"/>
    </source>
</evidence>
<gene>
    <name evidence="2" type="ORF">AWM70_16890</name>
</gene>
<organism evidence="2 3">
    <name type="scientific">Paenibacillus yonginensis</name>
    <dbReference type="NCBI Taxonomy" id="1462996"/>
    <lineage>
        <taxon>Bacteria</taxon>
        <taxon>Bacillati</taxon>
        <taxon>Bacillota</taxon>
        <taxon>Bacilli</taxon>
        <taxon>Bacillales</taxon>
        <taxon>Paenibacillaceae</taxon>
        <taxon>Paenibacillus</taxon>
    </lineage>
</organism>
<dbReference type="STRING" id="1462996.AWM70_16890"/>
<dbReference type="KEGG" id="pyg:AWM70_16890"/>
<dbReference type="OrthoDB" id="9816564at2"/>
<accession>A0A1B1N3Q6</accession>
<dbReference type="Gene3D" id="3.40.50.2000">
    <property type="entry name" value="Glycogen Phosphorylase B"/>
    <property type="match status" value="2"/>
</dbReference>
<protein>
    <recommendedName>
        <fullName evidence="4">Glycosyl transferase family 1 domain-containing protein</fullName>
    </recommendedName>
</protein>
<dbReference type="SUPFAM" id="SSF53756">
    <property type="entry name" value="UDP-Glycosyltransferase/glycogen phosphorylase"/>
    <property type="match status" value="1"/>
</dbReference>
<name>A0A1B1N3Q6_9BACL</name>
<dbReference type="GO" id="GO:0016757">
    <property type="term" value="F:glycosyltransferase activity"/>
    <property type="evidence" value="ECO:0007669"/>
    <property type="project" value="TreeGrafter"/>
</dbReference>
<sequence length="314" mass="35958">MLLQVDRFQTFPDIPRQNVACTGSDQDYGNDSDAYDGNDRQPQAGQFAFGPTLQAIFQLRCNVTLDQPYKQRSDYVLNKLKKRMIYKTELKIIKAAHKCFASSVYLKSNLIKLGKEKVELIENGVDFSLFGNIAKDTEESSERPVLGFIGGLKPWKIDFNLLHECAKRKPEWDIMLIGPSYGEISIVYQDLLNLPNVKILSEIPLEKVAEYIASFDVGLLPYLNNKYNQGVFPLKFFEYLAGGLPVVGCGLPSTIHYVEKHIYEYSENNIDFFIEACQRAVEDRRVSIDRRKSLARSADWNQKFELIWNNVKST</sequence>
<dbReference type="Proteomes" id="UP000092573">
    <property type="component" value="Chromosome"/>
</dbReference>
<dbReference type="PANTHER" id="PTHR45947">
    <property type="entry name" value="SULFOQUINOVOSYL TRANSFERASE SQD2"/>
    <property type="match status" value="1"/>
</dbReference>
<dbReference type="InterPro" id="IPR050194">
    <property type="entry name" value="Glycosyltransferase_grp1"/>
</dbReference>
<proteinExistence type="predicted"/>
<reference evidence="2 3" key="1">
    <citation type="submission" date="2016-01" db="EMBL/GenBank/DDBJ databases">
        <title>Complete Genome Sequence of Paenibacillus yonginensis DCY84, a novel Plant Growth-Promoting Bacteria with Elicitation of Induced Systemic Resistance.</title>
        <authorList>
            <person name="Kim Y.J."/>
            <person name="Yang D.C."/>
            <person name="Sukweenadhi J."/>
        </authorList>
    </citation>
    <scope>NUCLEOTIDE SEQUENCE [LARGE SCALE GENOMIC DNA]</scope>
    <source>
        <strain evidence="2 3">DCY84</strain>
    </source>
</reference>
<keyword evidence="3" id="KW-1185">Reference proteome</keyword>
<dbReference type="RefSeq" id="WP_068698326.1">
    <property type="nucleotide sequence ID" value="NZ_CP014167.1"/>
</dbReference>
<evidence type="ECO:0000313" key="2">
    <source>
        <dbReference type="EMBL" id="ANS76049.1"/>
    </source>
</evidence>
<feature type="region of interest" description="Disordered" evidence="1">
    <location>
        <begin position="16"/>
        <end position="41"/>
    </location>
</feature>
<dbReference type="EMBL" id="CP014167">
    <property type="protein sequence ID" value="ANS76049.1"/>
    <property type="molecule type" value="Genomic_DNA"/>
</dbReference>
<evidence type="ECO:0008006" key="4">
    <source>
        <dbReference type="Google" id="ProtNLM"/>
    </source>
</evidence>
<dbReference type="PANTHER" id="PTHR45947:SF3">
    <property type="entry name" value="SULFOQUINOVOSYL TRANSFERASE SQD2"/>
    <property type="match status" value="1"/>
</dbReference>
<evidence type="ECO:0000313" key="3">
    <source>
        <dbReference type="Proteomes" id="UP000092573"/>
    </source>
</evidence>
<dbReference type="AlphaFoldDB" id="A0A1B1N3Q6"/>